<dbReference type="EMBL" id="DTBZ01000104">
    <property type="protein sequence ID" value="HGQ18444.1"/>
    <property type="molecule type" value="Genomic_DNA"/>
</dbReference>
<sequence>MLSSDIDLDLLPESLKEALKIREHREDRKNKCMHIVLETTPQLFNSHGNIHGSYIAMLTLTAAENAAKLTIEDDEFLVAISHSINFLKQPEVLGDIELESCITSRSDRIVHVNTFLRCLDTDIASSTTIFVIEKI</sequence>
<proteinExistence type="predicted"/>
<evidence type="ECO:0008006" key="2">
    <source>
        <dbReference type="Google" id="ProtNLM"/>
    </source>
</evidence>
<evidence type="ECO:0000313" key="1">
    <source>
        <dbReference type="EMBL" id="HGQ18444.1"/>
    </source>
</evidence>
<protein>
    <recommendedName>
        <fullName evidence="2">PaaI family thioesterase</fullName>
    </recommendedName>
</protein>
<name>A0A7J3JS05_9CREN</name>
<dbReference type="AlphaFoldDB" id="A0A7J3JS05"/>
<accession>A0A7J3JS05</accession>
<dbReference type="InterPro" id="IPR029069">
    <property type="entry name" value="HotDog_dom_sf"/>
</dbReference>
<dbReference type="Gene3D" id="3.10.129.10">
    <property type="entry name" value="Hotdog Thioesterase"/>
    <property type="match status" value="1"/>
</dbReference>
<organism evidence="1">
    <name type="scientific">Ignisphaera aggregans</name>
    <dbReference type="NCBI Taxonomy" id="334771"/>
    <lineage>
        <taxon>Archaea</taxon>
        <taxon>Thermoproteota</taxon>
        <taxon>Thermoprotei</taxon>
        <taxon>Desulfurococcales</taxon>
        <taxon>Desulfurococcaceae</taxon>
        <taxon>Ignisphaera</taxon>
    </lineage>
</organism>
<gene>
    <name evidence="1" type="ORF">ENU30_05670</name>
</gene>
<comment type="caution">
    <text evidence="1">The sequence shown here is derived from an EMBL/GenBank/DDBJ whole genome shotgun (WGS) entry which is preliminary data.</text>
</comment>
<reference evidence="1" key="1">
    <citation type="journal article" date="2020" name="mSystems">
        <title>Genome- and Community-Level Interaction Insights into Carbon Utilization and Element Cycling Functions of Hydrothermarchaeota in Hydrothermal Sediment.</title>
        <authorList>
            <person name="Zhou Z."/>
            <person name="Liu Y."/>
            <person name="Xu W."/>
            <person name="Pan J."/>
            <person name="Luo Z.H."/>
            <person name="Li M."/>
        </authorList>
    </citation>
    <scope>NUCLEOTIDE SEQUENCE [LARGE SCALE GENOMIC DNA]</scope>
    <source>
        <strain evidence="1">SpSt-657</strain>
    </source>
</reference>
<dbReference type="SUPFAM" id="SSF54637">
    <property type="entry name" value="Thioesterase/thiol ester dehydrase-isomerase"/>
    <property type="match status" value="1"/>
</dbReference>
<dbReference type="CDD" id="cd03440">
    <property type="entry name" value="hot_dog"/>
    <property type="match status" value="1"/>
</dbReference>